<comment type="caution">
    <text evidence="1">The sequence shown here is derived from an EMBL/GenBank/DDBJ whole genome shotgun (WGS) entry which is preliminary data.</text>
</comment>
<protein>
    <submittedName>
        <fullName evidence="1">Uncharacterized protein</fullName>
    </submittedName>
</protein>
<keyword evidence="2" id="KW-1185">Reference proteome</keyword>
<proteinExistence type="predicted"/>
<organism evidence="1 2">
    <name type="scientific">Trueperella abortisuis</name>
    <dbReference type="NCBI Taxonomy" id="445930"/>
    <lineage>
        <taxon>Bacteria</taxon>
        <taxon>Bacillati</taxon>
        <taxon>Actinomycetota</taxon>
        <taxon>Actinomycetes</taxon>
        <taxon>Actinomycetales</taxon>
        <taxon>Actinomycetaceae</taxon>
        <taxon>Trueperella</taxon>
    </lineage>
</organism>
<dbReference type="RefSeq" id="WP_296931907.1">
    <property type="nucleotide sequence ID" value="NZ_JAUSQL010000001.1"/>
</dbReference>
<sequence>MKDLIAGALDGKVKVYDTDASKHSLADLPYVVFIGGLGARDEEESMYGRDSTSGELTVRFVGQSRQALYTMAARVRKALDQHTMRLPIGHTSFVLAACDGPFVDTTVAIPDDGTYPFYLDDIYQIYTDRGSIGEEP</sequence>
<gene>
    <name evidence="1" type="ORF">J2S45_001677</name>
</gene>
<name>A0ABT9PJY4_9ACTO</name>
<dbReference type="EMBL" id="JAUSQL010000001">
    <property type="protein sequence ID" value="MDP9832998.1"/>
    <property type="molecule type" value="Genomic_DNA"/>
</dbReference>
<dbReference type="Proteomes" id="UP001230145">
    <property type="component" value="Unassembled WGS sequence"/>
</dbReference>
<evidence type="ECO:0000313" key="1">
    <source>
        <dbReference type="EMBL" id="MDP9832998.1"/>
    </source>
</evidence>
<accession>A0ABT9PJY4</accession>
<evidence type="ECO:0000313" key="2">
    <source>
        <dbReference type="Proteomes" id="UP001230145"/>
    </source>
</evidence>
<reference evidence="1 2" key="1">
    <citation type="submission" date="2023-07" db="EMBL/GenBank/DDBJ databases">
        <title>Sequencing the genomes of 1000 actinobacteria strains.</title>
        <authorList>
            <person name="Klenk H.-P."/>
        </authorList>
    </citation>
    <scope>NUCLEOTIDE SEQUENCE [LARGE SCALE GENOMIC DNA]</scope>
    <source>
        <strain evidence="1 2">DSM 19515</strain>
    </source>
</reference>